<reference evidence="1 2" key="1">
    <citation type="submission" date="2019-02" db="EMBL/GenBank/DDBJ databases">
        <title>Pedobacter sp. RP-3-8 sp. nov., isolated from Arctic soil.</title>
        <authorList>
            <person name="Dahal R.H."/>
        </authorList>
    </citation>
    <scope>NUCLEOTIDE SEQUENCE [LARGE SCALE GENOMIC DNA]</scope>
    <source>
        <strain evidence="1 2">RP-3-8</strain>
    </source>
</reference>
<organism evidence="1 2">
    <name type="scientific">Pedobacter hiemivivus</name>
    <dbReference type="NCBI Taxonomy" id="2530454"/>
    <lineage>
        <taxon>Bacteria</taxon>
        <taxon>Pseudomonadati</taxon>
        <taxon>Bacteroidota</taxon>
        <taxon>Sphingobacteriia</taxon>
        <taxon>Sphingobacteriales</taxon>
        <taxon>Sphingobacteriaceae</taxon>
        <taxon>Pedobacter</taxon>
    </lineage>
</organism>
<accession>A0A4R0NHM1</accession>
<protein>
    <submittedName>
        <fullName evidence="1">Plasmid mobilization relaxosome protein MobC</fullName>
    </submittedName>
</protein>
<dbReference type="EMBL" id="SJSM01000002">
    <property type="protein sequence ID" value="TCC98793.1"/>
    <property type="molecule type" value="Genomic_DNA"/>
</dbReference>
<evidence type="ECO:0000313" key="1">
    <source>
        <dbReference type="EMBL" id="TCC98793.1"/>
    </source>
</evidence>
<comment type="caution">
    <text evidence="1">The sequence shown here is derived from an EMBL/GenBank/DDBJ whole genome shotgun (WGS) entry which is preliminary data.</text>
</comment>
<evidence type="ECO:0000313" key="2">
    <source>
        <dbReference type="Proteomes" id="UP000291117"/>
    </source>
</evidence>
<dbReference type="AlphaFoldDB" id="A0A4R0NHM1"/>
<gene>
    <name evidence="1" type="primary">mobC</name>
    <name evidence="1" type="ORF">EZ444_05830</name>
</gene>
<dbReference type="InterPro" id="IPR053842">
    <property type="entry name" value="NikA-like"/>
</dbReference>
<name>A0A4R0NHM1_9SPHI</name>
<dbReference type="Proteomes" id="UP000291117">
    <property type="component" value="Unassembled WGS sequence"/>
</dbReference>
<dbReference type="Pfam" id="PF21983">
    <property type="entry name" value="NikA-like"/>
    <property type="match status" value="1"/>
</dbReference>
<dbReference type="OrthoDB" id="681025at2"/>
<sequence length="136" mass="15949">MKSRTKQNGRPLLLKNRRSKKIDVRFTEEEYALITRLEQQLGMSKTDLVRIRVLENSANLLINASEMIRQLDSIGSEMNRTGNNINQLARHANTLKKQHRLSPEIIEENNSLLRQWTDIQLLLEVTLRKLIRMMGR</sequence>
<proteinExistence type="predicted"/>
<dbReference type="SUPFAM" id="SSF46966">
    <property type="entry name" value="Spectrin repeat"/>
    <property type="match status" value="1"/>
</dbReference>
<keyword evidence="2" id="KW-1185">Reference proteome</keyword>
<dbReference type="RefSeq" id="WP_131607773.1">
    <property type="nucleotide sequence ID" value="NZ_SJSM01000002.1"/>
</dbReference>